<keyword evidence="2" id="KW-0378">Hydrolase</keyword>
<gene>
    <name evidence="2" type="ORF">BST86_13770</name>
</gene>
<reference evidence="2 3" key="1">
    <citation type="submission" date="2016-11" db="EMBL/GenBank/DDBJ databases">
        <title>Trade-off between light-utilization and light-protection in marine flavobacteria.</title>
        <authorList>
            <person name="Kumagai Y."/>
        </authorList>
    </citation>
    <scope>NUCLEOTIDE SEQUENCE [LARGE SCALE GENOMIC DNA]</scope>
    <source>
        <strain evidence="2 3">JCM 17109</strain>
    </source>
</reference>
<evidence type="ECO:0000313" key="2">
    <source>
        <dbReference type="EMBL" id="PRP68427.1"/>
    </source>
</evidence>
<organism evidence="2 3">
    <name type="scientific">Nonlabens agnitus</name>
    <dbReference type="NCBI Taxonomy" id="870484"/>
    <lineage>
        <taxon>Bacteria</taxon>
        <taxon>Pseudomonadati</taxon>
        <taxon>Bacteroidota</taxon>
        <taxon>Flavobacteriia</taxon>
        <taxon>Flavobacteriales</taxon>
        <taxon>Flavobacteriaceae</taxon>
        <taxon>Nonlabens</taxon>
    </lineage>
</organism>
<dbReference type="InterPro" id="IPR017853">
    <property type="entry name" value="GH"/>
</dbReference>
<dbReference type="SUPFAM" id="SSF51445">
    <property type="entry name" value="(Trans)glycosidases"/>
    <property type="match status" value="1"/>
</dbReference>
<dbReference type="GO" id="GO:0016787">
    <property type="term" value="F:hydrolase activity"/>
    <property type="evidence" value="ECO:0007669"/>
    <property type="project" value="UniProtKB-KW"/>
</dbReference>
<proteinExistence type="predicted"/>
<feature type="signal peptide" evidence="1">
    <location>
        <begin position="1"/>
        <end position="21"/>
    </location>
</feature>
<protein>
    <submittedName>
        <fullName evidence="2">Glycoside hydrolase</fullName>
    </submittedName>
</protein>
<comment type="caution">
    <text evidence="2">The sequence shown here is derived from an EMBL/GenBank/DDBJ whole genome shotgun (WGS) entry which is preliminary data.</text>
</comment>
<dbReference type="InterPro" id="IPR055151">
    <property type="entry name" value="GH113"/>
</dbReference>
<evidence type="ECO:0000256" key="1">
    <source>
        <dbReference type="SAM" id="SignalP"/>
    </source>
</evidence>
<dbReference type="RefSeq" id="WP_105984057.1">
    <property type="nucleotide sequence ID" value="NZ_MQUC01000003.1"/>
</dbReference>
<feature type="chain" id="PRO_5015429720" evidence="1">
    <location>
        <begin position="22"/>
        <end position="341"/>
    </location>
</feature>
<dbReference type="PROSITE" id="PS51257">
    <property type="entry name" value="PROKAR_LIPOPROTEIN"/>
    <property type="match status" value="1"/>
</dbReference>
<dbReference type="OrthoDB" id="9773531at2"/>
<sequence length="341" mass="39274">MNKFLSLCFLGILLSACNAQTEPPAAPELIRGVSFVATRNAITDEIVKPLLNYNANYVAVHPYGFMRDLENPAVIHNSERQWWGERVDGTTATIETFQSKGLKVMLKPQIWIGRGIYTGTIDMPDDSRWDTLEVTYEKFILDYAQVAQNTNVAMFCIGTELESFVAARPEFWNRLIQKIRAIYKGKLTYAGNWDSYKNVPFWDQMDYIGVDAYFPVSDQKTPDVSSAMEGWKKWMVELSSLSRKHDKKILFAEYGYVSADYAGKEPWLTADETRESNEEAQKHLLQAQYDLVWKQDWFAGGFLWKHHSEYGRRGFEKRFTPQDKLAQQTVSDAYGAMKPKE</sequence>
<dbReference type="Gene3D" id="3.20.20.80">
    <property type="entry name" value="Glycosidases"/>
    <property type="match status" value="1"/>
</dbReference>
<evidence type="ECO:0000313" key="3">
    <source>
        <dbReference type="Proteomes" id="UP000239532"/>
    </source>
</evidence>
<keyword evidence="3" id="KW-1185">Reference proteome</keyword>
<dbReference type="AlphaFoldDB" id="A0A2S9WY82"/>
<dbReference type="CDD" id="cd19608">
    <property type="entry name" value="GH113_mannanase-like"/>
    <property type="match status" value="1"/>
</dbReference>
<dbReference type="Pfam" id="PF22612">
    <property type="entry name" value="GH113"/>
    <property type="match status" value="1"/>
</dbReference>
<keyword evidence="1" id="KW-0732">Signal</keyword>
<dbReference type="Proteomes" id="UP000239532">
    <property type="component" value="Unassembled WGS sequence"/>
</dbReference>
<name>A0A2S9WY82_9FLAO</name>
<accession>A0A2S9WY82</accession>
<dbReference type="EMBL" id="MQUC01000003">
    <property type="protein sequence ID" value="PRP68427.1"/>
    <property type="molecule type" value="Genomic_DNA"/>
</dbReference>